<evidence type="ECO:0000256" key="3">
    <source>
        <dbReference type="ARBA" id="ARBA00022989"/>
    </source>
</evidence>
<dbReference type="OrthoDB" id="4779287at2759"/>
<protein>
    <submittedName>
        <fullName evidence="6">Uncharacterized protein</fullName>
    </submittedName>
</protein>
<dbReference type="STRING" id="1170229.K9FKK4"/>
<evidence type="ECO:0000256" key="1">
    <source>
        <dbReference type="ARBA" id="ARBA00004167"/>
    </source>
</evidence>
<feature type="transmembrane region" description="Helical" evidence="5">
    <location>
        <begin position="158"/>
        <end position="181"/>
    </location>
</feature>
<dbReference type="GO" id="GO:0016020">
    <property type="term" value="C:membrane"/>
    <property type="evidence" value="ECO:0007669"/>
    <property type="project" value="UniProtKB-SubCell"/>
</dbReference>
<comment type="subcellular location">
    <subcellularLocation>
        <location evidence="1">Membrane</location>
        <topology evidence="1">Single-pass membrane protein</topology>
    </subcellularLocation>
</comment>
<dbReference type="InParanoid" id="K9FKK4"/>
<proteinExistence type="predicted"/>
<dbReference type="Gene3D" id="1.20.5.510">
    <property type="entry name" value="Single helix bin"/>
    <property type="match status" value="1"/>
</dbReference>
<dbReference type="AlphaFoldDB" id="K9FKK4"/>
<reference evidence="7" key="1">
    <citation type="journal article" date="2012" name="BMC Genomics">
        <title>Genome sequence of the necrotrophic fungus Penicillium digitatum, the main postharvest pathogen of citrus.</title>
        <authorList>
            <person name="Marcet-Houben M."/>
            <person name="Ballester A.-R."/>
            <person name="de la Fuente B."/>
            <person name="Harries E."/>
            <person name="Marcos J.F."/>
            <person name="Gonzalez-Candelas L."/>
            <person name="Gabaldon T."/>
        </authorList>
    </citation>
    <scope>NUCLEOTIDE SEQUENCE [LARGE SCALE GENOMIC DNA]</scope>
    <source>
        <strain evidence="7">PHI26 / CECT 20796</strain>
    </source>
</reference>
<keyword evidence="3 5" id="KW-1133">Transmembrane helix</keyword>
<dbReference type="PANTHER" id="PTHR15549:SF27">
    <property type="entry name" value="CHITIN-BINDING TYPE-1 DOMAIN-CONTAINING PROTEIN"/>
    <property type="match status" value="1"/>
</dbReference>
<organism evidence="6 7">
    <name type="scientific">Penicillium digitatum (strain PHI26 / CECT 20796)</name>
    <name type="common">Green mold</name>
    <dbReference type="NCBI Taxonomy" id="1170229"/>
    <lineage>
        <taxon>Eukaryota</taxon>
        <taxon>Fungi</taxon>
        <taxon>Dikarya</taxon>
        <taxon>Ascomycota</taxon>
        <taxon>Pezizomycotina</taxon>
        <taxon>Eurotiomycetes</taxon>
        <taxon>Eurotiomycetidae</taxon>
        <taxon>Eurotiales</taxon>
        <taxon>Aspergillaceae</taxon>
        <taxon>Penicillium</taxon>
    </lineage>
</organism>
<keyword evidence="4 5" id="KW-0472">Membrane</keyword>
<accession>K9FKK4</accession>
<evidence type="ECO:0000256" key="5">
    <source>
        <dbReference type="SAM" id="Phobius"/>
    </source>
</evidence>
<evidence type="ECO:0000256" key="2">
    <source>
        <dbReference type="ARBA" id="ARBA00022692"/>
    </source>
</evidence>
<keyword evidence="2 5" id="KW-0812">Transmembrane</keyword>
<sequence>MLSSPYGLSVRRNGSCLVTEEDCGQTWAPFRACCPGGTKCPADQRNVKCCPSNADCSELLDDTHCANRTANVYKANDFFCCAAGTQAFEKKNSFVGCTNDTSTLDSNMSLLKIWYHALPSSSISSTISSTTTTFSTADATTSASEPDNSSSSSSNTGAIAGGVVGGVAGLVILAGLLWFLLSRRNRTKKSIGTPIDPSPLISSVPGSSIVEYHDKGPESLVPQPLQELASRNENMIHELPSHTGHR</sequence>
<comment type="caution">
    <text evidence="6">The sequence shown here is derived from an EMBL/GenBank/DDBJ whole genome shotgun (WGS) entry which is preliminary data.</text>
</comment>
<gene>
    <name evidence="6" type="ORF">PDIG_57960</name>
</gene>
<dbReference type="GO" id="GO:0071944">
    <property type="term" value="C:cell periphery"/>
    <property type="evidence" value="ECO:0007669"/>
    <property type="project" value="UniProtKB-ARBA"/>
</dbReference>
<dbReference type="Proteomes" id="UP000009882">
    <property type="component" value="Unassembled WGS sequence"/>
</dbReference>
<evidence type="ECO:0000313" key="7">
    <source>
        <dbReference type="Proteomes" id="UP000009882"/>
    </source>
</evidence>
<evidence type="ECO:0000256" key="4">
    <source>
        <dbReference type="ARBA" id="ARBA00023136"/>
    </source>
</evidence>
<evidence type="ECO:0000313" key="6">
    <source>
        <dbReference type="EMBL" id="EKV10105.1"/>
    </source>
</evidence>
<dbReference type="eggNOG" id="ENOG502SVS7">
    <property type="taxonomic scope" value="Eukaryota"/>
</dbReference>
<keyword evidence="7" id="KW-1185">Reference proteome</keyword>
<dbReference type="EMBL" id="AKCT01000232">
    <property type="protein sequence ID" value="EKV10105.1"/>
    <property type="molecule type" value="Genomic_DNA"/>
</dbReference>
<dbReference type="HOGENOM" id="CLU_061428_0_0_1"/>
<dbReference type="InterPro" id="IPR051694">
    <property type="entry name" value="Immunoregulatory_rcpt-like"/>
</dbReference>
<dbReference type="PANTHER" id="PTHR15549">
    <property type="entry name" value="PAIRED IMMUNOGLOBULIN-LIKE TYPE 2 RECEPTOR"/>
    <property type="match status" value="1"/>
</dbReference>
<name>K9FKK4_PEND2</name>